<evidence type="ECO:0000313" key="2">
    <source>
        <dbReference type="EMBL" id="OMJ70102.1"/>
    </source>
</evidence>
<dbReference type="AlphaFoldDB" id="A0A1R2B019"/>
<evidence type="ECO:0000313" key="3">
    <source>
        <dbReference type="Proteomes" id="UP000187209"/>
    </source>
</evidence>
<dbReference type="Proteomes" id="UP000187209">
    <property type="component" value="Unassembled WGS sequence"/>
</dbReference>
<name>A0A1R2B019_9CILI</name>
<keyword evidence="3" id="KW-1185">Reference proteome</keyword>
<feature type="coiled-coil region" evidence="1">
    <location>
        <begin position="40"/>
        <end position="362"/>
    </location>
</feature>
<accession>A0A1R2B019</accession>
<dbReference type="EMBL" id="MPUH01001124">
    <property type="protein sequence ID" value="OMJ70102.1"/>
    <property type="molecule type" value="Genomic_DNA"/>
</dbReference>
<gene>
    <name evidence="2" type="ORF">SteCoe_31995</name>
</gene>
<keyword evidence="1" id="KW-0175">Coiled coil</keyword>
<proteinExistence type="predicted"/>
<organism evidence="2 3">
    <name type="scientific">Stentor coeruleus</name>
    <dbReference type="NCBI Taxonomy" id="5963"/>
    <lineage>
        <taxon>Eukaryota</taxon>
        <taxon>Sar</taxon>
        <taxon>Alveolata</taxon>
        <taxon>Ciliophora</taxon>
        <taxon>Postciliodesmatophora</taxon>
        <taxon>Heterotrichea</taxon>
        <taxon>Heterotrichida</taxon>
        <taxon>Stentoridae</taxon>
        <taxon>Stentor</taxon>
    </lineage>
</organism>
<dbReference type="OrthoDB" id="322684at2759"/>
<protein>
    <submittedName>
        <fullName evidence="2">Uncharacterized protein</fullName>
    </submittedName>
</protein>
<sequence length="512" mass="59478">MKNIQKLFKKREDESLDMQTLSTVTHGELCQIVMRFHSELKDSGQQIELYEEQIKQLKKDLSNSVEEAQLYKDHCEKLQDYAQKSSMETESYKTLLESKTQEVKYFRDKNAELEKTCESVKNLSSIISENETLKHKLKEVTEKITLMNSEKALHTKEKVHYENELKSYKERIEEMVKKCQESENQAKAKVEEYFKVKADNKTLKQNIKAQEGQVKEMEAMVKGKTHRIIELETQCAGLNASLEDSNEKIESIEHAYEMYKESMGKDLKEKTLQLEALQEKFDKETAAKITEISSNLSKSIDDYKIKITSLEIERTNFHNEIQKLTDEIADLQSQLKTSQENLDLSNKKRELAKQEVLKLTQKLDHNQSFHQTPIKATQAIFPQNLLLHRQPQSTSLQEHKALQVLKIQLDTLYKALMDLMLSANTTRDPASRLVQYSISSEDFSKFEKDLNKVVMNTKEAAENPAFIDQNPGWMGKISNWTPSKFFSCMNHEERLSAANPPEKRRSSYKGFF</sequence>
<evidence type="ECO:0000256" key="1">
    <source>
        <dbReference type="SAM" id="Coils"/>
    </source>
</evidence>
<reference evidence="2 3" key="1">
    <citation type="submission" date="2016-11" db="EMBL/GenBank/DDBJ databases">
        <title>The macronuclear genome of Stentor coeruleus: a giant cell with tiny introns.</title>
        <authorList>
            <person name="Slabodnick M."/>
            <person name="Ruby J.G."/>
            <person name="Reiff S.B."/>
            <person name="Swart E.C."/>
            <person name="Gosai S."/>
            <person name="Prabakaran S."/>
            <person name="Witkowska E."/>
            <person name="Larue G.E."/>
            <person name="Fisher S."/>
            <person name="Freeman R.M."/>
            <person name="Gunawardena J."/>
            <person name="Chu W."/>
            <person name="Stover N.A."/>
            <person name="Gregory B.D."/>
            <person name="Nowacki M."/>
            <person name="Derisi J."/>
            <person name="Roy S.W."/>
            <person name="Marshall W.F."/>
            <person name="Sood P."/>
        </authorList>
    </citation>
    <scope>NUCLEOTIDE SEQUENCE [LARGE SCALE GENOMIC DNA]</scope>
    <source>
        <strain evidence="2">WM001</strain>
    </source>
</reference>
<comment type="caution">
    <text evidence="2">The sequence shown here is derived from an EMBL/GenBank/DDBJ whole genome shotgun (WGS) entry which is preliminary data.</text>
</comment>